<evidence type="ECO:0000313" key="4">
    <source>
        <dbReference type="EMBL" id="OLP96537.1"/>
    </source>
</evidence>
<feature type="transmembrane region" description="Helical" evidence="2">
    <location>
        <begin position="507"/>
        <end position="528"/>
    </location>
</feature>
<keyword evidence="5" id="KW-1185">Reference proteome</keyword>
<dbReference type="SUPFAM" id="SSF52540">
    <property type="entry name" value="P-loop containing nucleoside triphosphate hydrolases"/>
    <property type="match status" value="1"/>
</dbReference>
<dbReference type="OrthoDB" id="1716625at2759"/>
<comment type="caution">
    <text evidence="4">The sequence shown here is derived from an EMBL/GenBank/DDBJ whole genome shotgun (WGS) entry which is preliminary data.</text>
</comment>
<dbReference type="PANTHER" id="PTHR43681:SF1">
    <property type="entry name" value="SARCALUMENIN"/>
    <property type="match status" value="1"/>
</dbReference>
<name>A0A1Q9DMY1_SYMMI</name>
<keyword evidence="2" id="KW-1133">Transmembrane helix</keyword>
<evidence type="ECO:0000259" key="3">
    <source>
        <dbReference type="Pfam" id="PF00350"/>
    </source>
</evidence>
<sequence>MDIGSIEGRRRPSPRASLVQLAGLAALAWSGGELAFGRRKVHEEPVPEPPAAPPATEIHRTIVVGGFFIAGVLLLAICRFCARQRTSLRRPYRIPDFEAGAKKALAADAEAEFRRVVKFLQDEVLIPIDVRLPGRPFEYDMHAFPFTPMVLVIGNHSSGKSTFINKLLGKEVQDTGVAPTDDGFTILERRTVTETEDGPTVLGCPENRPYAELQRFGQTLAGVLRRKRLLLPQSSQFPFGLQIVDSPGMIDLPVNEKAMSESKGRGYNFVEVVRWWAKRADLVLLLFDPDKPGTTGETLDVLTKSLSGLNHKFLVILNKVDKLDNSVDFARAYGALGWALSKVIKRKDIPAIYTMFNEGMESSGREGLPLERFVKKREEVILEVLRVRERHNDNIITSLEETMRQMQMLVGVVHRLRHKASDRYWRLKVWAIFSALMPVLGIYKIMHVAAASMRMAAEMAAADLAASRAEELPSRRHWGFLRRAEPTPTAPPEPVGTAEEFYPFGTWVYVTVLLMYLLFLAGVLKMLWDSFTQYQKELYVTLEATFDEVFYDRFIHDEGEDLRSRWNVVRPKVQSILQARSFYPLLPFVAGWEMQRISEALQTDVWYLRQLARQLRQPPSPSTPTRGNSQQGPFLCSPGGSAIGLGMSKAARQHAAAWEGNDPFGGPRSASGLAPVAQRSNSVSAENPLAALARCRAR</sequence>
<proteinExistence type="predicted"/>
<gene>
    <name evidence="4" type="primary">Ehd4</name>
    <name evidence="4" type="ORF">AK812_SmicGene21228</name>
</gene>
<dbReference type="Pfam" id="PF00350">
    <property type="entry name" value="Dynamin_N"/>
    <property type="match status" value="1"/>
</dbReference>
<dbReference type="PANTHER" id="PTHR43681">
    <property type="entry name" value="TRANSMEMBRANE GTPASE FZO"/>
    <property type="match status" value="1"/>
</dbReference>
<feature type="transmembrane region" description="Helical" evidence="2">
    <location>
        <begin position="427"/>
        <end position="446"/>
    </location>
</feature>
<dbReference type="InterPro" id="IPR027417">
    <property type="entry name" value="P-loop_NTPase"/>
</dbReference>
<protein>
    <submittedName>
        <fullName evidence="4">EH domain-containing protein 4</fullName>
    </submittedName>
</protein>
<dbReference type="InterPro" id="IPR045063">
    <property type="entry name" value="Dynamin_N"/>
</dbReference>
<feature type="region of interest" description="Disordered" evidence="1">
    <location>
        <begin position="654"/>
        <end position="688"/>
    </location>
</feature>
<dbReference type="Proteomes" id="UP000186817">
    <property type="component" value="Unassembled WGS sequence"/>
</dbReference>
<evidence type="ECO:0000256" key="2">
    <source>
        <dbReference type="SAM" id="Phobius"/>
    </source>
</evidence>
<keyword evidence="2" id="KW-0812">Transmembrane</keyword>
<dbReference type="AlphaFoldDB" id="A0A1Q9DMY1"/>
<dbReference type="Gene3D" id="3.40.50.300">
    <property type="entry name" value="P-loop containing nucleotide triphosphate hydrolases"/>
    <property type="match status" value="1"/>
</dbReference>
<keyword evidence="2" id="KW-0472">Membrane</keyword>
<feature type="domain" description="Dynamin N-terminal" evidence="3">
    <location>
        <begin position="150"/>
        <end position="320"/>
    </location>
</feature>
<evidence type="ECO:0000256" key="1">
    <source>
        <dbReference type="SAM" id="MobiDB-lite"/>
    </source>
</evidence>
<feature type="transmembrane region" description="Helical" evidence="2">
    <location>
        <begin position="61"/>
        <end position="82"/>
    </location>
</feature>
<evidence type="ECO:0000313" key="5">
    <source>
        <dbReference type="Proteomes" id="UP000186817"/>
    </source>
</evidence>
<accession>A0A1Q9DMY1</accession>
<dbReference type="InterPro" id="IPR051943">
    <property type="entry name" value="TRAFAC_Dynamin-like_GTPase"/>
</dbReference>
<organism evidence="4 5">
    <name type="scientific">Symbiodinium microadriaticum</name>
    <name type="common">Dinoflagellate</name>
    <name type="synonym">Zooxanthella microadriatica</name>
    <dbReference type="NCBI Taxonomy" id="2951"/>
    <lineage>
        <taxon>Eukaryota</taxon>
        <taxon>Sar</taxon>
        <taxon>Alveolata</taxon>
        <taxon>Dinophyceae</taxon>
        <taxon>Suessiales</taxon>
        <taxon>Symbiodiniaceae</taxon>
        <taxon>Symbiodinium</taxon>
    </lineage>
</organism>
<reference evidence="4 5" key="1">
    <citation type="submission" date="2016-02" db="EMBL/GenBank/DDBJ databases">
        <title>Genome analysis of coral dinoflagellate symbionts highlights evolutionary adaptations to a symbiotic lifestyle.</title>
        <authorList>
            <person name="Aranda M."/>
            <person name="Li Y."/>
            <person name="Liew Y.J."/>
            <person name="Baumgarten S."/>
            <person name="Simakov O."/>
            <person name="Wilson M."/>
            <person name="Piel J."/>
            <person name="Ashoor H."/>
            <person name="Bougouffa S."/>
            <person name="Bajic V.B."/>
            <person name="Ryu T."/>
            <person name="Ravasi T."/>
            <person name="Bayer T."/>
            <person name="Micklem G."/>
            <person name="Kim H."/>
            <person name="Bhak J."/>
            <person name="Lajeunesse T.C."/>
            <person name="Voolstra C.R."/>
        </authorList>
    </citation>
    <scope>NUCLEOTIDE SEQUENCE [LARGE SCALE GENOMIC DNA]</scope>
    <source>
        <strain evidence="4 5">CCMP2467</strain>
    </source>
</reference>
<dbReference type="OMA" id="RERHNDN"/>
<dbReference type="EMBL" id="LSRX01000464">
    <property type="protein sequence ID" value="OLP96537.1"/>
    <property type="molecule type" value="Genomic_DNA"/>
</dbReference>